<keyword evidence="2" id="KW-0812">Transmembrane</keyword>
<dbReference type="PANTHER" id="PTHR34116:SF2">
    <property type="entry name" value="THH1_TOM1_TOM3 DOMAIN-CONTAINING PROTEIN"/>
    <property type="match status" value="1"/>
</dbReference>
<reference evidence="3 4" key="1">
    <citation type="submission" date="2017-11" db="EMBL/GenBank/DDBJ databases">
        <title>De-novo sequencing of pomegranate (Punica granatum L.) genome.</title>
        <authorList>
            <person name="Akparov Z."/>
            <person name="Amiraslanov A."/>
            <person name="Hajiyeva S."/>
            <person name="Abbasov M."/>
            <person name="Kaur K."/>
            <person name="Hamwieh A."/>
            <person name="Solovyev V."/>
            <person name="Salamov A."/>
            <person name="Braich B."/>
            <person name="Kosarev P."/>
            <person name="Mahmoud A."/>
            <person name="Hajiyev E."/>
            <person name="Babayeva S."/>
            <person name="Izzatullayeva V."/>
            <person name="Mammadov A."/>
            <person name="Mammadov A."/>
            <person name="Sharifova S."/>
            <person name="Ojaghi J."/>
            <person name="Eynullazada K."/>
            <person name="Bayramov B."/>
            <person name="Abdulazimova A."/>
            <person name="Shahmuradov I."/>
        </authorList>
    </citation>
    <scope>NUCLEOTIDE SEQUENCE [LARGE SCALE GENOMIC DNA]</scope>
    <source>
        <strain evidence="4">cv. AG2017</strain>
        <tissue evidence="3">Leaf</tissue>
    </source>
</reference>
<feature type="transmembrane region" description="Helical" evidence="2">
    <location>
        <begin position="160"/>
        <end position="180"/>
    </location>
</feature>
<keyword evidence="4" id="KW-1185">Reference proteome</keyword>
<dbReference type="Proteomes" id="UP000233551">
    <property type="component" value="Unassembled WGS sequence"/>
</dbReference>
<keyword evidence="2" id="KW-1133">Transmembrane helix</keyword>
<dbReference type="PANTHER" id="PTHR34116">
    <property type="entry name" value="PLASMINOGEN ACTIVATOR INHIBITOR"/>
    <property type="match status" value="1"/>
</dbReference>
<evidence type="ECO:0000256" key="1">
    <source>
        <dbReference type="SAM" id="MobiDB-lite"/>
    </source>
</evidence>
<accession>A0A2I0HKT9</accession>
<evidence type="ECO:0000313" key="3">
    <source>
        <dbReference type="EMBL" id="PKI32203.1"/>
    </source>
</evidence>
<feature type="compositionally biased region" description="Basic and acidic residues" evidence="1">
    <location>
        <begin position="13"/>
        <end position="24"/>
    </location>
</feature>
<gene>
    <name evidence="3" type="ORF">CRG98_047406</name>
</gene>
<protein>
    <submittedName>
        <fullName evidence="3">Uncharacterized protein</fullName>
    </submittedName>
</protein>
<comment type="caution">
    <text evidence="3">The sequence shown here is derived from an EMBL/GenBank/DDBJ whole genome shotgun (WGS) entry which is preliminary data.</text>
</comment>
<dbReference type="EMBL" id="PGOL01007942">
    <property type="protein sequence ID" value="PKI32203.1"/>
    <property type="molecule type" value="Genomic_DNA"/>
</dbReference>
<sequence>MFEEKIFGNGANHGERKLDNTHDDEIKVDSRKPATLTRQRKINSECSPSLEFNLTFQEKMHLAPIGFRLWHYVRAEAAKGKGVFINPGFLSCCSSWLDWRACVESVIRVIPLTRVATNVFSGVVTSCLVALLIPVGYSAFFTHFTSALRIHSRGYIQLNYFSGTWIIRITFILFAIWWGWGEIIRLSLSRREGKVLDALNFKWQEAVCKGYIVSYLGFTEPCLSLLWSSSFGHF</sequence>
<feature type="region of interest" description="Disordered" evidence="1">
    <location>
        <begin position="1"/>
        <end position="24"/>
    </location>
</feature>
<evidence type="ECO:0000313" key="4">
    <source>
        <dbReference type="Proteomes" id="UP000233551"/>
    </source>
</evidence>
<dbReference type="STRING" id="22663.A0A2I0HKT9"/>
<organism evidence="3 4">
    <name type="scientific">Punica granatum</name>
    <name type="common">Pomegranate</name>
    <dbReference type="NCBI Taxonomy" id="22663"/>
    <lineage>
        <taxon>Eukaryota</taxon>
        <taxon>Viridiplantae</taxon>
        <taxon>Streptophyta</taxon>
        <taxon>Embryophyta</taxon>
        <taxon>Tracheophyta</taxon>
        <taxon>Spermatophyta</taxon>
        <taxon>Magnoliopsida</taxon>
        <taxon>eudicotyledons</taxon>
        <taxon>Gunneridae</taxon>
        <taxon>Pentapetalae</taxon>
        <taxon>rosids</taxon>
        <taxon>malvids</taxon>
        <taxon>Myrtales</taxon>
        <taxon>Lythraceae</taxon>
        <taxon>Punica</taxon>
    </lineage>
</organism>
<name>A0A2I0HKT9_PUNGR</name>
<proteinExistence type="predicted"/>
<keyword evidence="2" id="KW-0472">Membrane</keyword>
<evidence type="ECO:0000256" key="2">
    <source>
        <dbReference type="SAM" id="Phobius"/>
    </source>
</evidence>
<dbReference type="AlphaFoldDB" id="A0A2I0HKT9"/>
<feature type="transmembrane region" description="Helical" evidence="2">
    <location>
        <begin position="115"/>
        <end position="140"/>
    </location>
</feature>